<reference evidence="2 4" key="1">
    <citation type="journal article" date="2018" name="Front. Microbiol.">
        <title>Genome-Based Analysis Reveals the Taxonomy and Diversity of the Family Idiomarinaceae.</title>
        <authorList>
            <person name="Liu Y."/>
            <person name="Lai Q."/>
            <person name="Shao Z."/>
        </authorList>
    </citation>
    <scope>NUCLEOTIDE SEQUENCE [LARGE SCALE GENOMIC DNA]</scope>
    <source>
        <strain evidence="2 4">CF12-14</strain>
    </source>
</reference>
<protein>
    <submittedName>
        <fullName evidence="1">Uncharacterized protein</fullName>
    </submittedName>
</protein>
<evidence type="ECO:0000313" key="1">
    <source>
        <dbReference type="EMBL" id="RAJ95279.1"/>
    </source>
</evidence>
<name>A0A327WZC6_9GAMM</name>
<comment type="caution">
    <text evidence="1">The sequence shown here is derived from an EMBL/GenBank/DDBJ whole genome shotgun (WGS) entry which is preliminary data.</text>
</comment>
<keyword evidence="4" id="KW-1185">Reference proteome</keyword>
<organism evidence="1 3">
    <name type="scientific">Aliidiomarina maris</name>
    <dbReference type="NCBI Taxonomy" id="531312"/>
    <lineage>
        <taxon>Bacteria</taxon>
        <taxon>Pseudomonadati</taxon>
        <taxon>Pseudomonadota</taxon>
        <taxon>Gammaproteobacteria</taxon>
        <taxon>Alteromonadales</taxon>
        <taxon>Idiomarinaceae</taxon>
        <taxon>Aliidiomarina</taxon>
    </lineage>
</organism>
<evidence type="ECO:0000313" key="2">
    <source>
        <dbReference type="EMBL" id="RUO21027.1"/>
    </source>
</evidence>
<reference evidence="1 3" key="2">
    <citation type="submission" date="2018-06" db="EMBL/GenBank/DDBJ databases">
        <title>Genomic Encyclopedia of Type Strains, Phase III (KMG-III): the genomes of soil and plant-associated and newly described type strains.</title>
        <authorList>
            <person name="Whitman W."/>
        </authorList>
    </citation>
    <scope>NUCLEOTIDE SEQUENCE [LARGE SCALE GENOMIC DNA]</scope>
    <source>
        <strain evidence="1 3">CGMCC 1.15366</strain>
    </source>
</reference>
<dbReference type="Proteomes" id="UP000287865">
    <property type="component" value="Unassembled WGS sequence"/>
</dbReference>
<dbReference type="EMBL" id="QLMD01000011">
    <property type="protein sequence ID" value="RAJ95279.1"/>
    <property type="molecule type" value="Genomic_DNA"/>
</dbReference>
<dbReference type="AlphaFoldDB" id="A0A327WZC6"/>
<dbReference type="EMBL" id="PIPK01000012">
    <property type="protein sequence ID" value="RUO21027.1"/>
    <property type="molecule type" value="Genomic_DNA"/>
</dbReference>
<evidence type="ECO:0000313" key="3">
    <source>
        <dbReference type="Proteomes" id="UP000249203"/>
    </source>
</evidence>
<sequence>MTPMLKHNLAIPIIAVLAVLALLTLAWLPAQTGNVQQRPWVDLELSFDASNRHLQPLATDLRYRMNTHHTYRLLNENSQVPQGHTIHVIRIELSQQDDMLWLRANAAGQAIEVNGPISAASSLSSKLFSLINQTLAQA</sequence>
<dbReference type="Proteomes" id="UP000249203">
    <property type="component" value="Unassembled WGS sequence"/>
</dbReference>
<proteinExistence type="predicted"/>
<accession>A0A327WZC6</accession>
<gene>
    <name evidence="1" type="ORF">B0I24_11165</name>
    <name evidence="2" type="ORF">CWE07_11680</name>
</gene>
<evidence type="ECO:0000313" key="4">
    <source>
        <dbReference type="Proteomes" id="UP000287865"/>
    </source>
</evidence>